<protein>
    <submittedName>
        <fullName evidence="1">Uncharacterized protein</fullName>
    </submittedName>
</protein>
<sequence length="111" mass="12501">MLFIMYVVLFLRFRSSPEGVLAKVSLTRLSISPSFFSHFEQFLCISVQGFFVNTITVAPAIALKRPADHLPEHPNVIVDRSTDAAPVMLTFSLFCRTACRGLHGRQERRSS</sequence>
<name>A0A1H4P4T8_9BRAD</name>
<evidence type="ECO:0000313" key="1">
    <source>
        <dbReference type="EMBL" id="SEC02344.1"/>
    </source>
</evidence>
<gene>
    <name evidence="1" type="ORF">SAMN05444164_0823</name>
</gene>
<dbReference type="Proteomes" id="UP000198992">
    <property type="component" value="Unassembled WGS sequence"/>
</dbReference>
<proteinExistence type="predicted"/>
<evidence type="ECO:0000313" key="2">
    <source>
        <dbReference type="Proteomes" id="UP000198992"/>
    </source>
</evidence>
<reference evidence="1 2" key="1">
    <citation type="submission" date="2016-10" db="EMBL/GenBank/DDBJ databases">
        <authorList>
            <person name="de Groot N.N."/>
        </authorList>
    </citation>
    <scope>NUCLEOTIDE SEQUENCE [LARGE SCALE GENOMIC DNA]</scope>
    <source>
        <strain evidence="1 2">MT12</strain>
    </source>
</reference>
<dbReference type="EMBL" id="FNTH01000001">
    <property type="protein sequence ID" value="SEC02344.1"/>
    <property type="molecule type" value="Genomic_DNA"/>
</dbReference>
<organism evidence="1 2">
    <name type="scientific">Bradyrhizobium erythrophlei</name>
    <dbReference type="NCBI Taxonomy" id="1437360"/>
    <lineage>
        <taxon>Bacteria</taxon>
        <taxon>Pseudomonadati</taxon>
        <taxon>Pseudomonadota</taxon>
        <taxon>Alphaproteobacteria</taxon>
        <taxon>Hyphomicrobiales</taxon>
        <taxon>Nitrobacteraceae</taxon>
        <taxon>Bradyrhizobium</taxon>
    </lineage>
</organism>
<dbReference type="AlphaFoldDB" id="A0A1H4P4T8"/>
<accession>A0A1H4P4T8</accession>